<keyword evidence="2" id="KW-0238">DNA-binding</keyword>
<dbReference type="SMART" id="SM00345">
    <property type="entry name" value="HTH_GNTR"/>
    <property type="match status" value="1"/>
</dbReference>
<name>A0ABY5PB49_9ACTN</name>
<evidence type="ECO:0000256" key="3">
    <source>
        <dbReference type="ARBA" id="ARBA00023163"/>
    </source>
</evidence>
<dbReference type="SMART" id="SM00895">
    <property type="entry name" value="FCD"/>
    <property type="match status" value="1"/>
</dbReference>
<keyword evidence="6" id="KW-1185">Reference proteome</keyword>
<dbReference type="Gene3D" id="1.20.120.530">
    <property type="entry name" value="GntR ligand-binding domain-like"/>
    <property type="match status" value="1"/>
</dbReference>
<dbReference type="Proteomes" id="UP001058860">
    <property type="component" value="Chromosome"/>
</dbReference>
<dbReference type="RefSeq" id="WP_353862301.1">
    <property type="nucleotide sequence ID" value="NZ_CP088295.1"/>
</dbReference>
<proteinExistence type="predicted"/>
<dbReference type="SUPFAM" id="SSF46785">
    <property type="entry name" value="Winged helix' DNA-binding domain"/>
    <property type="match status" value="1"/>
</dbReference>
<dbReference type="Pfam" id="PF00392">
    <property type="entry name" value="GntR"/>
    <property type="match status" value="1"/>
</dbReference>
<dbReference type="InterPro" id="IPR036390">
    <property type="entry name" value="WH_DNA-bd_sf"/>
</dbReference>
<dbReference type="Pfam" id="PF07729">
    <property type="entry name" value="FCD"/>
    <property type="match status" value="1"/>
</dbReference>
<keyword evidence="1" id="KW-0805">Transcription regulation</keyword>
<dbReference type="InterPro" id="IPR000524">
    <property type="entry name" value="Tscrpt_reg_HTH_GntR"/>
</dbReference>
<evidence type="ECO:0000259" key="4">
    <source>
        <dbReference type="PROSITE" id="PS50949"/>
    </source>
</evidence>
<dbReference type="SUPFAM" id="SSF48008">
    <property type="entry name" value="GntR ligand-binding domain-like"/>
    <property type="match status" value="1"/>
</dbReference>
<evidence type="ECO:0000313" key="5">
    <source>
        <dbReference type="EMBL" id="UUY01752.1"/>
    </source>
</evidence>
<dbReference type="InterPro" id="IPR008920">
    <property type="entry name" value="TF_FadR/GntR_C"/>
</dbReference>
<accession>A0ABY5PB49</accession>
<organism evidence="5 6">
    <name type="scientific">Svornostia abyssi</name>
    <dbReference type="NCBI Taxonomy" id="2898438"/>
    <lineage>
        <taxon>Bacteria</taxon>
        <taxon>Bacillati</taxon>
        <taxon>Actinomycetota</taxon>
        <taxon>Thermoleophilia</taxon>
        <taxon>Solirubrobacterales</taxon>
        <taxon>Baekduiaceae</taxon>
        <taxon>Svornostia</taxon>
    </lineage>
</organism>
<dbReference type="InterPro" id="IPR011711">
    <property type="entry name" value="GntR_C"/>
</dbReference>
<sequence>MDTAGRPTDARRHTEWAHRLLRDAILTGALAPGTPVSQLAVAKELGTSRTPVREAVRLLQHEGLVAGEVNQRLRVADLSAADLDELCAIRITLEVMGMRLAGAPISGSRATELRSYLDDLEKAAMDADPDRGRDLHRQFHLTLSGGGDDRLTTLVAETWDHAERYRRLFSLQAFSIERFQKAQIEHHEIVSRLEDGDLDAACDVLALHLATTALVVLADREPAFSAPAIRQALLMVGATSV</sequence>
<dbReference type="PANTHER" id="PTHR43537:SF5">
    <property type="entry name" value="UXU OPERON TRANSCRIPTIONAL REGULATOR"/>
    <property type="match status" value="1"/>
</dbReference>
<gene>
    <name evidence="5" type="ORF">LRS13_13570</name>
</gene>
<keyword evidence="3" id="KW-0804">Transcription</keyword>
<dbReference type="PROSITE" id="PS50949">
    <property type="entry name" value="HTH_GNTR"/>
    <property type="match status" value="1"/>
</dbReference>
<evidence type="ECO:0000256" key="2">
    <source>
        <dbReference type="ARBA" id="ARBA00023125"/>
    </source>
</evidence>
<dbReference type="EMBL" id="CP088295">
    <property type="protein sequence ID" value="UUY01752.1"/>
    <property type="molecule type" value="Genomic_DNA"/>
</dbReference>
<evidence type="ECO:0000313" key="6">
    <source>
        <dbReference type="Proteomes" id="UP001058860"/>
    </source>
</evidence>
<reference evidence="6" key="1">
    <citation type="submission" date="2021-11" db="EMBL/GenBank/DDBJ databases">
        <title>Cultivation dependent microbiological survey of springs from the worlds oldest radium mine currently devoted to the extraction of radon-saturated water.</title>
        <authorList>
            <person name="Kapinusova G."/>
            <person name="Smrhova T."/>
            <person name="Strejcek M."/>
            <person name="Suman J."/>
            <person name="Jani K."/>
            <person name="Pajer P."/>
            <person name="Uhlik O."/>
        </authorList>
    </citation>
    <scope>NUCLEOTIDE SEQUENCE [LARGE SCALE GENOMIC DNA]</scope>
    <source>
        <strain evidence="6">J379</strain>
    </source>
</reference>
<dbReference type="InterPro" id="IPR036388">
    <property type="entry name" value="WH-like_DNA-bd_sf"/>
</dbReference>
<protein>
    <submittedName>
        <fullName evidence="5">GntR family transcriptional regulator</fullName>
    </submittedName>
</protein>
<evidence type="ECO:0000256" key="1">
    <source>
        <dbReference type="ARBA" id="ARBA00023015"/>
    </source>
</evidence>
<dbReference type="Gene3D" id="1.10.10.10">
    <property type="entry name" value="Winged helix-like DNA-binding domain superfamily/Winged helix DNA-binding domain"/>
    <property type="match status" value="1"/>
</dbReference>
<feature type="domain" description="HTH gntR-type" evidence="4">
    <location>
        <begin position="11"/>
        <end position="78"/>
    </location>
</feature>
<dbReference type="PANTHER" id="PTHR43537">
    <property type="entry name" value="TRANSCRIPTIONAL REGULATOR, GNTR FAMILY"/>
    <property type="match status" value="1"/>
</dbReference>